<dbReference type="EMBL" id="AP024420">
    <property type="protein sequence ID" value="BCR88870.1"/>
    <property type="molecule type" value="Genomic_DNA"/>
</dbReference>
<dbReference type="PROSITE" id="PS50048">
    <property type="entry name" value="ZN2_CY6_FUNGAL_2"/>
    <property type="match status" value="1"/>
</dbReference>
<keyword evidence="5" id="KW-0539">Nucleus</keyword>
<keyword evidence="2" id="KW-0805">Transcription regulation</keyword>
<dbReference type="Pfam" id="PF00172">
    <property type="entry name" value="Zn_clus"/>
    <property type="match status" value="1"/>
</dbReference>
<dbReference type="InterPro" id="IPR001138">
    <property type="entry name" value="Zn2Cys6_DnaBD"/>
</dbReference>
<evidence type="ECO:0000256" key="1">
    <source>
        <dbReference type="ARBA" id="ARBA00022723"/>
    </source>
</evidence>
<dbReference type="GO" id="GO:0000981">
    <property type="term" value="F:DNA-binding transcription factor activity, RNA polymerase II-specific"/>
    <property type="evidence" value="ECO:0007669"/>
    <property type="project" value="InterPro"/>
</dbReference>
<gene>
    <name evidence="8" type="ORF">ACHE_50068S</name>
</gene>
<evidence type="ECO:0000256" key="4">
    <source>
        <dbReference type="ARBA" id="ARBA00023163"/>
    </source>
</evidence>
<organism evidence="8 9">
    <name type="scientific">Aspergillus chevalieri</name>
    <name type="common">Eurotium chevalieri</name>
    <dbReference type="NCBI Taxonomy" id="182096"/>
    <lineage>
        <taxon>Eukaryota</taxon>
        <taxon>Fungi</taxon>
        <taxon>Dikarya</taxon>
        <taxon>Ascomycota</taxon>
        <taxon>Pezizomycotina</taxon>
        <taxon>Eurotiomycetes</taxon>
        <taxon>Eurotiomycetidae</taxon>
        <taxon>Eurotiales</taxon>
        <taxon>Aspergillaceae</taxon>
        <taxon>Aspergillus</taxon>
        <taxon>Aspergillus subgen. Aspergillus</taxon>
    </lineage>
</organism>
<dbReference type="GO" id="GO:0006351">
    <property type="term" value="P:DNA-templated transcription"/>
    <property type="evidence" value="ECO:0007669"/>
    <property type="project" value="InterPro"/>
</dbReference>
<name>A0A7R7VQB0_ASPCH</name>
<accession>A0A7R7VQB0</accession>
<keyword evidence="9" id="KW-1185">Reference proteome</keyword>
<dbReference type="InterPro" id="IPR036864">
    <property type="entry name" value="Zn2-C6_fun-type_DNA-bd_sf"/>
</dbReference>
<dbReference type="CDD" id="cd00067">
    <property type="entry name" value="GAL4"/>
    <property type="match status" value="1"/>
</dbReference>
<evidence type="ECO:0000256" key="6">
    <source>
        <dbReference type="SAM" id="MobiDB-lite"/>
    </source>
</evidence>
<evidence type="ECO:0000256" key="3">
    <source>
        <dbReference type="ARBA" id="ARBA00023125"/>
    </source>
</evidence>
<keyword evidence="4" id="KW-0804">Transcription</keyword>
<dbReference type="PANTHER" id="PTHR46910:SF1">
    <property type="entry name" value="MISCELLANEOUS ZN(II)2CYS6 TRANSCRIPTION FACTOR (EUROFUNG)-RELATED"/>
    <property type="match status" value="1"/>
</dbReference>
<proteinExistence type="predicted"/>
<evidence type="ECO:0000256" key="5">
    <source>
        <dbReference type="ARBA" id="ARBA00023242"/>
    </source>
</evidence>
<dbReference type="PANTHER" id="PTHR46910">
    <property type="entry name" value="TRANSCRIPTION FACTOR PDR1"/>
    <property type="match status" value="1"/>
</dbReference>
<dbReference type="RefSeq" id="XP_043137392.1">
    <property type="nucleotide sequence ID" value="XM_043279744.1"/>
</dbReference>
<dbReference type="InterPro" id="IPR007219">
    <property type="entry name" value="XnlR_reg_dom"/>
</dbReference>
<feature type="domain" description="Zn(2)-C6 fungal-type" evidence="7">
    <location>
        <begin position="13"/>
        <end position="42"/>
    </location>
</feature>
<dbReference type="CDD" id="cd12148">
    <property type="entry name" value="fungal_TF_MHR"/>
    <property type="match status" value="1"/>
</dbReference>
<sequence>MSQGYFNGDILSACDRCHSRKVKCDRQQRCANCADAGVECQRVRPGRSRKRPLPGVLTPEESILQLERPILTPSSQRGGGQESEVEVRTPARQRRGINSHDRLEKSPEGHVRSAGIDCSNHHAMRARSVIQLELVDSRHTNQKQQVVLKAALQLVNQIGGCEEKQPDENVGNETTVITAEDPATVPDAPPAELLLMLLHPNAGPQWPDHISNKTLEKMAAALMKGDFQGQVFHQYCVCIYVKAILHFYQLSRQINSSVVKEQLVRSRNTYITATLRSIQQFNILASLTLQSIQALVSSALLMQQLGDVKQCWTLNSYAAQQIVALGYDRIRNIPARSQAEEEIHSAVYWCYYLDRTVSALLVRPTALPNLNVSPTELIASMQQSAYDPLIRILLDLAQIQGHLLAFSSDLKRADSRYILDTCNMIEERMHRISQDLRTSRESLPEMLKYDWVAADFCYYAIYVEILRTRLRCTFTPLVHRECLVYARRSLEAFRFLQQHRAELGFDDPYPSFLTWTLLLYPLSPFFVVFCNIIGTLDKDDHELIYQITTGLSQFKRDSHLEKVLSLLISLERLCESLFHEDGEALPEMQRPVEALPSIQSLTNAGDTDLGQDVSGSDTGASADWLMWQLFNSEVPLGWLNPDFPIL</sequence>
<protein>
    <recommendedName>
        <fullName evidence="7">Zn(2)-C6 fungal-type domain-containing protein</fullName>
    </recommendedName>
</protein>
<dbReference type="Gene3D" id="4.10.240.10">
    <property type="entry name" value="Zn(2)-C6 fungal-type DNA-binding domain"/>
    <property type="match status" value="1"/>
</dbReference>
<dbReference type="AlphaFoldDB" id="A0A7R7VQB0"/>
<evidence type="ECO:0000259" key="7">
    <source>
        <dbReference type="PROSITE" id="PS50048"/>
    </source>
</evidence>
<dbReference type="SUPFAM" id="SSF57701">
    <property type="entry name" value="Zn2/Cys6 DNA-binding domain"/>
    <property type="match status" value="1"/>
</dbReference>
<dbReference type="GO" id="GO:0008270">
    <property type="term" value="F:zinc ion binding"/>
    <property type="evidence" value="ECO:0007669"/>
    <property type="project" value="InterPro"/>
</dbReference>
<dbReference type="PROSITE" id="PS00463">
    <property type="entry name" value="ZN2_CY6_FUNGAL_1"/>
    <property type="match status" value="1"/>
</dbReference>
<dbReference type="SMART" id="SM00066">
    <property type="entry name" value="GAL4"/>
    <property type="match status" value="1"/>
</dbReference>
<dbReference type="Proteomes" id="UP000637239">
    <property type="component" value="Chromosome 5"/>
</dbReference>
<evidence type="ECO:0000313" key="8">
    <source>
        <dbReference type="EMBL" id="BCR88870.1"/>
    </source>
</evidence>
<dbReference type="KEGG" id="ache:ACHE_50068S"/>
<keyword evidence="1" id="KW-0479">Metal-binding</keyword>
<dbReference type="Pfam" id="PF04082">
    <property type="entry name" value="Fungal_trans"/>
    <property type="match status" value="1"/>
</dbReference>
<reference evidence="8" key="1">
    <citation type="submission" date="2021-01" db="EMBL/GenBank/DDBJ databases">
        <authorList>
            <consortium name="Aspergillus chevalieri M1 genome sequencing consortium"/>
            <person name="Kazuki M."/>
            <person name="Futagami T."/>
        </authorList>
    </citation>
    <scope>NUCLEOTIDE SEQUENCE</scope>
    <source>
        <strain evidence="8">M1</strain>
    </source>
</reference>
<keyword evidence="3" id="KW-0238">DNA-binding</keyword>
<feature type="region of interest" description="Disordered" evidence="6">
    <location>
        <begin position="66"/>
        <end position="119"/>
    </location>
</feature>
<feature type="compositionally biased region" description="Basic and acidic residues" evidence="6">
    <location>
        <begin position="98"/>
        <end position="111"/>
    </location>
</feature>
<dbReference type="GeneID" id="66983228"/>
<reference evidence="8" key="2">
    <citation type="submission" date="2021-02" db="EMBL/GenBank/DDBJ databases">
        <title>Aspergillus chevalieri M1 genome sequence.</title>
        <authorList>
            <person name="Kadooka C."/>
            <person name="Mori K."/>
            <person name="Futagami T."/>
        </authorList>
    </citation>
    <scope>NUCLEOTIDE SEQUENCE</scope>
    <source>
        <strain evidence="8">M1</strain>
    </source>
</reference>
<dbReference type="SMART" id="SM00906">
    <property type="entry name" value="Fungal_trans"/>
    <property type="match status" value="1"/>
</dbReference>
<dbReference type="InterPro" id="IPR050987">
    <property type="entry name" value="AtrR-like"/>
</dbReference>
<evidence type="ECO:0000313" key="9">
    <source>
        <dbReference type="Proteomes" id="UP000637239"/>
    </source>
</evidence>
<evidence type="ECO:0000256" key="2">
    <source>
        <dbReference type="ARBA" id="ARBA00023015"/>
    </source>
</evidence>
<dbReference type="GO" id="GO:0003677">
    <property type="term" value="F:DNA binding"/>
    <property type="evidence" value="ECO:0007669"/>
    <property type="project" value="UniProtKB-KW"/>
</dbReference>